<evidence type="ECO:0000256" key="4">
    <source>
        <dbReference type="ARBA" id="ARBA00022617"/>
    </source>
</evidence>
<keyword evidence="6" id="KW-0479">Metal-binding</keyword>
<keyword evidence="2" id="KW-0813">Transport</keyword>
<accession>K8XBM3</accession>
<evidence type="ECO:0000256" key="3">
    <source>
        <dbReference type="ARBA" id="ARBA00022475"/>
    </source>
</evidence>
<dbReference type="GO" id="GO:0009055">
    <property type="term" value="F:electron transfer activity"/>
    <property type="evidence" value="ECO:0007669"/>
    <property type="project" value="InterPro"/>
</dbReference>
<dbReference type="InterPro" id="IPR011614">
    <property type="entry name" value="Catalase_core"/>
</dbReference>
<evidence type="ECO:0000259" key="14">
    <source>
        <dbReference type="SMART" id="SM01060"/>
    </source>
</evidence>
<dbReference type="InterPro" id="IPR020835">
    <property type="entry name" value="Catalase_sf"/>
</dbReference>
<organism evidence="15 16">
    <name type="scientific">Rhodococcus opacus M213</name>
    <dbReference type="NCBI Taxonomy" id="1129896"/>
    <lineage>
        <taxon>Bacteria</taxon>
        <taxon>Bacillati</taxon>
        <taxon>Actinomycetota</taxon>
        <taxon>Actinomycetes</taxon>
        <taxon>Mycobacteriales</taxon>
        <taxon>Nocardiaceae</taxon>
        <taxon>Rhodococcus</taxon>
    </lineage>
</organism>
<comment type="subcellular location">
    <subcellularLocation>
        <location evidence="1">Cell membrane</location>
        <topology evidence="1">Multi-pass membrane protein</topology>
    </subcellularLocation>
</comment>
<dbReference type="InterPro" id="IPR011577">
    <property type="entry name" value="Cyt_b561_bac/Ni-Hgenase"/>
</dbReference>
<sequence>MDDATAPPVGAPRPAVSRRSALLGLAAVGAIAAVDVGGFVCAAGTLDTDALTPARLTDRFEEVAGHHDGFRRNHAKGVGATGYFTATGAGSAVSTASVFRVGRIPVTGRFSLSGGNPSTPDADATVRGLGLAFDLPDGERWRAAMVNTPVFPDRTPDGFYERLLASKTDPATGKPDPDRMAAFLSRHPETAAAMNLIRQHPPTSGFDDSTFYGLNAFHCTNDTGVTVPVRWALVPEQPARSPGLPPLPGRDYLFDTLTAAVSRGPLRWRMLLTIGQPGDRTDDATRPWPPTRQVLDVGTVTIDTVQTEAPHTARDLNFDPLILPTGIAPSDDPLLSARSAVYTESFTRRSGSPQHRPSSMWMGCAMTADPTDRPLRFAPTVRLLHWAMAVMVIAQLLVSAVMVTTLDHYHLLRSVHVPLGAAILALVIVRIGNRLVCRTPAPPATMRPVERRVATASEYLLYALLVIQPLTGWAMLSAGGYPIILYQHLHLPPLLAPDPSVYALLRQAHTAFAYVLFFTFTAHMSAVLFHVLVLNDRLLDRMAPWRTRRNSSPTASRPARARIVDDIAAEQDRE</sequence>
<gene>
    <name evidence="15" type="ORF">WSS_A30814</name>
</gene>
<dbReference type="Proteomes" id="UP000005951">
    <property type="component" value="Unassembled WGS sequence"/>
</dbReference>
<feature type="domain" description="Catalase core" evidence="14">
    <location>
        <begin position="47"/>
        <end position="381"/>
    </location>
</feature>
<feature type="transmembrane region" description="Helical" evidence="13">
    <location>
        <begin position="20"/>
        <end position="46"/>
    </location>
</feature>
<evidence type="ECO:0000256" key="7">
    <source>
        <dbReference type="ARBA" id="ARBA00022982"/>
    </source>
</evidence>
<feature type="transmembrane region" description="Helical" evidence="13">
    <location>
        <begin position="415"/>
        <end position="432"/>
    </location>
</feature>
<dbReference type="GO" id="GO:0006979">
    <property type="term" value="P:response to oxidative stress"/>
    <property type="evidence" value="ECO:0007669"/>
    <property type="project" value="InterPro"/>
</dbReference>
<name>K8XBM3_RHOOP</name>
<evidence type="ECO:0000313" key="15">
    <source>
        <dbReference type="EMBL" id="EKT78829.1"/>
    </source>
</evidence>
<dbReference type="PANTHER" id="PTHR30529:SF6">
    <property type="entry name" value="BLL0291 PROTEIN"/>
    <property type="match status" value="1"/>
</dbReference>
<evidence type="ECO:0000313" key="16">
    <source>
        <dbReference type="Proteomes" id="UP000005951"/>
    </source>
</evidence>
<evidence type="ECO:0000256" key="2">
    <source>
        <dbReference type="ARBA" id="ARBA00022448"/>
    </source>
</evidence>
<dbReference type="GO" id="GO:0046872">
    <property type="term" value="F:metal ion binding"/>
    <property type="evidence" value="ECO:0007669"/>
    <property type="project" value="UniProtKB-KW"/>
</dbReference>
<feature type="transmembrane region" description="Helical" evidence="13">
    <location>
        <begin position="511"/>
        <end position="534"/>
    </location>
</feature>
<keyword evidence="5 13" id="KW-0812">Transmembrane</keyword>
<dbReference type="GO" id="GO:0005886">
    <property type="term" value="C:plasma membrane"/>
    <property type="evidence" value="ECO:0007669"/>
    <property type="project" value="UniProtKB-SubCell"/>
</dbReference>
<dbReference type="EMBL" id="AJYC02000099">
    <property type="protein sequence ID" value="EKT78829.1"/>
    <property type="molecule type" value="Genomic_DNA"/>
</dbReference>
<evidence type="ECO:0000256" key="11">
    <source>
        <dbReference type="ARBA" id="ARBA00037975"/>
    </source>
</evidence>
<keyword evidence="9" id="KW-0408">Iron</keyword>
<evidence type="ECO:0000256" key="8">
    <source>
        <dbReference type="ARBA" id="ARBA00022989"/>
    </source>
</evidence>
<dbReference type="PROSITE" id="PS51402">
    <property type="entry name" value="CATALASE_3"/>
    <property type="match status" value="1"/>
</dbReference>
<dbReference type="InterPro" id="IPR024168">
    <property type="entry name" value="Catalase_SrpA-type_pred"/>
</dbReference>
<dbReference type="InterPro" id="IPR018028">
    <property type="entry name" value="Catalase"/>
</dbReference>
<keyword evidence="3" id="KW-1003">Cell membrane</keyword>
<evidence type="ECO:0000256" key="1">
    <source>
        <dbReference type="ARBA" id="ARBA00004651"/>
    </source>
</evidence>
<keyword evidence="10 13" id="KW-0472">Membrane</keyword>
<dbReference type="GO" id="GO:0022904">
    <property type="term" value="P:respiratory electron transport chain"/>
    <property type="evidence" value="ECO:0007669"/>
    <property type="project" value="InterPro"/>
</dbReference>
<feature type="transmembrane region" description="Helical" evidence="13">
    <location>
        <begin position="383"/>
        <end position="403"/>
    </location>
</feature>
<evidence type="ECO:0000256" key="9">
    <source>
        <dbReference type="ARBA" id="ARBA00023004"/>
    </source>
</evidence>
<dbReference type="GO" id="GO:0004096">
    <property type="term" value="F:catalase activity"/>
    <property type="evidence" value="ECO:0007669"/>
    <property type="project" value="InterPro"/>
</dbReference>
<evidence type="ECO:0000256" key="6">
    <source>
        <dbReference type="ARBA" id="ARBA00022723"/>
    </source>
</evidence>
<evidence type="ECO:0000256" key="12">
    <source>
        <dbReference type="SAM" id="MobiDB-lite"/>
    </source>
</evidence>
<comment type="similarity">
    <text evidence="11">Belongs to the cytochrome b561 family.</text>
</comment>
<keyword evidence="4" id="KW-0349">Heme</keyword>
<dbReference type="GO" id="GO:0020037">
    <property type="term" value="F:heme binding"/>
    <property type="evidence" value="ECO:0007669"/>
    <property type="project" value="InterPro"/>
</dbReference>
<reference evidence="15 16" key="1">
    <citation type="journal article" date="2013" name="Genome Announc.">
        <title>Draft Genome Sequence of Rhodococcus opacus Strain M213 Shows a Diverse Catabolic Potential.</title>
        <authorList>
            <person name="Pathak A."/>
            <person name="Green S.J."/>
            <person name="Ogram A."/>
            <person name="Chauhan A."/>
        </authorList>
    </citation>
    <scope>NUCLEOTIDE SEQUENCE [LARGE SCALE GENOMIC DNA]</scope>
    <source>
        <strain evidence="15 16">M213</strain>
    </source>
</reference>
<dbReference type="CDD" id="cd08153">
    <property type="entry name" value="srpA_like"/>
    <property type="match status" value="1"/>
</dbReference>
<evidence type="ECO:0000256" key="10">
    <source>
        <dbReference type="ARBA" id="ARBA00023136"/>
    </source>
</evidence>
<dbReference type="InterPro" id="IPR016174">
    <property type="entry name" value="Di-haem_cyt_TM"/>
</dbReference>
<evidence type="ECO:0000256" key="13">
    <source>
        <dbReference type="SAM" id="Phobius"/>
    </source>
</evidence>
<dbReference type="SUPFAM" id="SSF81342">
    <property type="entry name" value="Transmembrane di-heme cytochromes"/>
    <property type="match status" value="1"/>
</dbReference>
<dbReference type="SMART" id="SM01060">
    <property type="entry name" value="Catalase"/>
    <property type="match status" value="1"/>
</dbReference>
<evidence type="ECO:0000256" key="5">
    <source>
        <dbReference type="ARBA" id="ARBA00022692"/>
    </source>
</evidence>
<dbReference type="SUPFAM" id="SSF56634">
    <property type="entry name" value="Heme-dependent catalase-like"/>
    <property type="match status" value="1"/>
</dbReference>
<feature type="region of interest" description="Disordered" evidence="12">
    <location>
        <begin position="548"/>
        <end position="574"/>
    </location>
</feature>
<dbReference type="Pfam" id="PF00199">
    <property type="entry name" value="Catalase"/>
    <property type="match status" value="1"/>
</dbReference>
<feature type="compositionally biased region" description="Basic and acidic residues" evidence="12">
    <location>
        <begin position="562"/>
        <end position="574"/>
    </location>
</feature>
<dbReference type="Gene3D" id="2.40.180.10">
    <property type="entry name" value="Catalase core domain"/>
    <property type="match status" value="1"/>
</dbReference>
<feature type="transmembrane region" description="Helical" evidence="13">
    <location>
        <begin position="459"/>
        <end position="484"/>
    </location>
</feature>
<proteinExistence type="inferred from homology"/>
<dbReference type="AlphaFoldDB" id="K8XBM3"/>
<dbReference type="Pfam" id="PF01292">
    <property type="entry name" value="Ni_hydr_CYTB"/>
    <property type="match status" value="1"/>
</dbReference>
<keyword evidence="8 13" id="KW-1133">Transmembrane helix</keyword>
<dbReference type="InterPro" id="IPR052168">
    <property type="entry name" value="Cytochrome_b561_oxidase"/>
</dbReference>
<dbReference type="PANTHER" id="PTHR30529">
    <property type="entry name" value="CYTOCHROME B561"/>
    <property type="match status" value="1"/>
</dbReference>
<protein>
    <submittedName>
        <fullName evidence="15">Catalase</fullName>
    </submittedName>
</protein>
<dbReference type="Gene3D" id="1.20.1280.120">
    <property type="match status" value="1"/>
</dbReference>
<comment type="caution">
    <text evidence="15">The sequence shown here is derived from an EMBL/GenBank/DDBJ whole genome shotgun (WGS) entry which is preliminary data.</text>
</comment>
<keyword evidence="7" id="KW-0249">Electron transport</keyword>